<dbReference type="AlphaFoldDB" id="A0A0F8ZYG1"/>
<evidence type="ECO:0000313" key="1">
    <source>
        <dbReference type="EMBL" id="KKK71414.1"/>
    </source>
</evidence>
<organism evidence="1">
    <name type="scientific">marine sediment metagenome</name>
    <dbReference type="NCBI Taxonomy" id="412755"/>
    <lineage>
        <taxon>unclassified sequences</taxon>
        <taxon>metagenomes</taxon>
        <taxon>ecological metagenomes</taxon>
    </lineage>
</organism>
<gene>
    <name evidence="1" type="ORF">LCGC14_2914160</name>
</gene>
<evidence type="ECO:0008006" key="2">
    <source>
        <dbReference type="Google" id="ProtNLM"/>
    </source>
</evidence>
<reference evidence="1" key="1">
    <citation type="journal article" date="2015" name="Nature">
        <title>Complex archaea that bridge the gap between prokaryotes and eukaryotes.</title>
        <authorList>
            <person name="Spang A."/>
            <person name="Saw J.H."/>
            <person name="Jorgensen S.L."/>
            <person name="Zaremba-Niedzwiedzka K."/>
            <person name="Martijn J."/>
            <person name="Lind A.E."/>
            <person name="van Eijk R."/>
            <person name="Schleper C."/>
            <person name="Guy L."/>
            <person name="Ettema T.J."/>
        </authorList>
    </citation>
    <scope>NUCLEOTIDE SEQUENCE</scope>
</reference>
<comment type="caution">
    <text evidence="1">The sequence shown here is derived from an EMBL/GenBank/DDBJ whole genome shotgun (WGS) entry which is preliminary data.</text>
</comment>
<accession>A0A0F8ZYG1</accession>
<protein>
    <recommendedName>
        <fullName evidence="2">Phage tail collar domain-containing protein</fullName>
    </recommendedName>
</protein>
<sequence>MIGGFFKSGIYKRLFDQGVAEVGVPIGSIQAWHKDLPNTPSLFSNWVQCDGQILNDIDSPYDGETIPDLNGQARFLRGAVSSGVDEAEDFKSHAHNITRDLVGSIGTGAEFAANKGVSDFVGATTVVAGGTETRPINMSVVWIIKVK</sequence>
<proteinExistence type="predicted"/>
<dbReference type="SUPFAM" id="SSF88874">
    <property type="entry name" value="Receptor-binding domain of short tail fibre protein gp12"/>
    <property type="match status" value="1"/>
</dbReference>
<dbReference type="EMBL" id="LAZR01057747">
    <property type="protein sequence ID" value="KKK71414.1"/>
    <property type="molecule type" value="Genomic_DNA"/>
</dbReference>
<name>A0A0F8ZYG1_9ZZZZ</name>